<sequence length="85" mass="9879">MGKLQFGNEFSMELKWENCNLVTSFQWNSSGKIAIWLQVFNGTQVGKLQFVDEFSGETKRENCNLVASFQLKPNGKIAIWWRVFK</sequence>
<evidence type="ECO:0000313" key="1">
    <source>
        <dbReference type="EMBL" id="AHH01710.1"/>
    </source>
</evidence>
<dbReference type="Proteomes" id="UP000202176">
    <property type="component" value="Segment"/>
</dbReference>
<dbReference type="EMBL" id="KF740664">
    <property type="protein sequence ID" value="AHH01710.1"/>
    <property type="molecule type" value="Genomic_DNA"/>
</dbReference>
<name>W5SAC7_9VIRU</name>
<dbReference type="RefSeq" id="YP_009001045.1">
    <property type="nucleotide sequence ID" value="NC_023423.1"/>
</dbReference>
<evidence type="ECO:0000313" key="2">
    <source>
        <dbReference type="Proteomes" id="UP000202176"/>
    </source>
</evidence>
<protein>
    <submittedName>
        <fullName evidence="1">Uncharacterized protein</fullName>
    </submittedName>
</protein>
<keyword evidence="2" id="KW-1185">Reference proteome</keyword>
<proteinExistence type="predicted"/>
<accession>W5SAC7</accession>
<reference evidence="1 2" key="1">
    <citation type="journal article" date="2014" name="Proc. Natl. Acad. Sci. U.S.A.">
        <title>Thirty-thousand-year-old distant relative of giant icosahedral DNA viruses with a pandoravirus morphology.</title>
        <authorList>
            <person name="Legendre M."/>
            <person name="Bartoli J."/>
            <person name="Shmakova L."/>
            <person name="Jeudy S."/>
            <person name="Labadie K."/>
            <person name="Adrait A."/>
            <person name="Lescot M."/>
            <person name="Poirot O."/>
            <person name="Bertaux L."/>
            <person name="Bruley C."/>
            <person name="Coute Y."/>
            <person name="Rivkina E."/>
            <person name="Abergel C."/>
            <person name="Claverie J.M."/>
        </authorList>
    </citation>
    <scope>NUCLEOTIDE SEQUENCE [LARGE SCALE GENOMIC DNA]</scope>
    <source>
        <strain evidence="1">P1084-T</strain>
    </source>
</reference>
<gene>
    <name evidence="1" type="ORF">pv_143</name>
</gene>
<organism evidence="1 2">
    <name type="scientific">Pithovirus sibericum</name>
    <dbReference type="NCBI Taxonomy" id="1450746"/>
    <lineage>
        <taxon>Viruses</taxon>
        <taxon>Pithoviruses</taxon>
        <taxon>Orthopithovirinae</taxon>
        <taxon>Alphapithovirus</taxon>
        <taxon>Alphapithovirus sibericum</taxon>
    </lineage>
</organism>
<dbReference type="GeneID" id="18266171"/>
<dbReference type="KEGG" id="vg:18266171"/>